<dbReference type="PANTHER" id="PTHR46072">
    <property type="entry name" value="AMIDASE-RELATED-RELATED"/>
    <property type="match status" value="1"/>
</dbReference>
<gene>
    <name evidence="2" type="ORF">N7468_005912</name>
</gene>
<evidence type="ECO:0000256" key="1">
    <source>
        <dbReference type="ARBA" id="ARBA00009199"/>
    </source>
</evidence>
<dbReference type="Proteomes" id="UP001150941">
    <property type="component" value="Unassembled WGS sequence"/>
</dbReference>
<dbReference type="InterPro" id="IPR036928">
    <property type="entry name" value="AS_sf"/>
</dbReference>
<dbReference type="AlphaFoldDB" id="A0A9W9TNE3"/>
<keyword evidence="3" id="KW-1185">Reference proteome</keyword>
<dbReference type="EMBL" id="JAPQKS010000004">
    <property type="protein sequence ID" value="KAJ5232956.1"/>
    <property type="molecule type" value="Genomic_DNA"/>
</dbReference>
<evidence type="ECO:0000313" key="2">
    <source>
        <dbReference type="EMBL" id="KAJ5232956.1"/>
    </source>
</evidence>
<organism evidence="2 3">
    <name type="scientific">Penicillium chermesinum</name>
    <dbReference type="NCBI Taxonomy" id="63820"/>
    <lineage>
        <taxon>Eukaryota</taxon>
        <taxon>Fungi</taxon>
        <taxon>Dikarya</taxon>
        <taxon>Ascomycota</taxon>
        <taxon>Pezizomycotina</taxon>
        <taxon>Eurotiomycetes</taxon>
        <taxon>Eurotiomycetidae</taxon>
        <taxon>Eurotiales</taxon>
        <taxon>Aspergillaceae</taxon>
        <taxon>Penicillium</taxon>
    </lineage>
</organism>
<dbReference type="Gene3D" id="3.90.1300.10">
    <property type="entry name" value="Amidase signature (AS) domain"/>
    <property type="match status" value="1"/>
</dbReference>
<dbReference type="SUPFAM" id="SSF75304">
    <property type="entry name" value="Amidase signature (AS) enzymes"/>
    <property type="match status" value="1"/>
</dbReference>
<dbReference type="PANTHER" id="PTHR46072:SF1">
    <property type="entry name" value="AMIDASE"/>
    <property type="match status" value="1"/>
</dbReference>
<dbReference type="RefSeq" id="XP_058330948.1">
    <property type="nucleotide sequence ID" value="XM_058475208.1"/>
</dbReference>
<dbReference type="GeneID" id="83202511"/>
<reference evidence="2" key="1">
    <citation type="submission" date="2022-11" db="EMBL/GenBank/DDBJ databases">
        <authorList>
            <person name="Petersen C."/>
        </authorList>
    </citation>
    <scope>NUCLEOTIDE SEQUENCE</scope>
    <source>
        <strain evidence="2">IBT 19713</strain>
    </source>
</reference>
<comment type="similarity">
    <text evidence="1">Belongs to the amidase family.</text>
</comment>
<evidence type="ECO:0000313" key="3">
    <source>
        <dbReference type="Proteomes" id="UP001150941"/>
    </source>
</evidence>
<reference evidence="2" key="2">
    <citation type="journal article" date="2023" name="IMA Fungus">
        <title>Comparative genomic study of the Penicillium genus elucidates a diverse pangenome and 15 lateral gene transfer events.</title>
        <authorList>
            <person name="Petersen C."/>
            <person name="Sorensen T."/>
            <person name="Nielsen M.R."/>
            <person name="Sondergaard T.E."/>
            <person name="Sorensen J.L."/>
            <person name="Fitzpatrick D.A."/>
            <person name="Frisvad J.C."/>
            <person name="Nielsen K.L."/>
        </authorList>
    </citation>
    <scope>NUCLEOTIDE SEQUENCE</scope>
    <source>
        <strain evidence="2">IBT 19713</strain>
    </source>
</reference>
<accession>A0A9W9TNE3</accession>
<proteinExistence type="inferred from homology"/>
<comment type="caution">
    <text evidence="2">The sequence shown here is derived from an EMBL/GenBank/DDBJ whole genome shotgun (WGS) entry which is preliminary data.</text>
</comment>
<protein>
    <submittedName>
        <fullName evidence="2">Uncharacterized protein</fullName>
    </submittedName>
</protein>
<sequence>MWNKAILGEGGVHYQNLCEIIGEPLIEDMVVGTKEDMLLLEERGKVEEEKYALQTAFLKQWLDSGTDALLEPSKQWMGYTAIWNLLNYAAVTVPVAKASGDLHSVGGGKNADWEAYPPRNESDEFDYAGMPVCVQIIGGRFGEEKAAAVGEVVDQLMNPTPSIQLAKVWSVGKYTSRKKCREGVEQVMIDERIIAATSLSFYAILVIHIS</sequence>
<dbReference type="OrthoDB" id="6428749at2759"/>
<name>A0A9W9TNE3_9EURO</name>